<accession>A0ABT5YIQ1</accession>
<comment type="caution">
    <text evidence="11">The sequence shown here is derived from an EMBL/GenBank/DDBJ whole genome shotgun (WGS) entry which is preliminary data.</text>
</comment>
<evidence type="ECO:0000256" key="1">
    <source>
        <dbReference type="ARBA" id="ARBA00004370"/>
    </source>
</evidence>
<dbReference type="Pfam" id="PF07244">
    <property type="entry name" value="POTRA"/>
    <property type="match status" value="5"/>
</dbReference>
<keyword evidence="3 8" id="KW-0812">Transmembrane</keyword>
<keyword evidence="6 8" id="KW-0472">Membrane</keyword>
<dbReference type="Gene3D" id="3.10.20.310">
    <property type="entry name" value="membrane protein fhac"/>
    <property type="match status" value="5"/>
</dbReference>
<evidence type="ECO:0000256" key="5">
    <source>
        <dbReference type="ARBA" id="ARBA00022737"/>
    </source>
</evidence>
<feature type="domain" description="POTRA" evidence="10">
    <location>
        <begin position="281"/>
        <end position="360"/>
    </location>
</feature>
<dbReference type="Pfam" id="PF01103">
    <property type="entry name" value="Omp85"/>
    <property type="match status" value="1"/>
</dbReference>
<comment type="subcellular location">
    <subcellularLocation>
        <location evidence="8">Cell outer membrane</location>
    </subcellularLocation>
    <subcellularLocation>
        <location evidence="1">Membrane</location>
    </subcellularLocation>
</comment>
<evidence type="ECO:0000256" key="7">
    <source>
        <dbReference type="ARBA" id="ARBA00023237"/>
    </source>
</evidence>
<feature type="chain" id="PRO_5044921589" description="Outer membrane protein assembly factor BamA" evidence="8">
    <location>
        <begin position="21"/>
        <end position="769"/>
    </location>
</feature>
<dbReference type="PANTHER" id="PTHR12815:SF23">
    <property type="entry name" value="OUTER MEMBRANE PROTEIN ASSEMBLY FACTOR BAMA"/>
    <property type="match status" value="1"/>
</dbReference>
<reference evidence="11 12" key="1">
    <citation type="submission" date="2023-03" db="EMBL/GenBank/DDBJ databases">
        <title>Fodinicurvata sp. CAU 1616 isolated from sea sendiment.</title>
        <authorList>
            <person name="Kim W."/>
        </authorList>
    </citation>
    <scope>NUCLEOTIDE SEQUENCE [LARGE SCALE GENOMIC DNA]</scope>
    <source>
        <strain evidence="11 12">CAU 1616</strain>
    </source>
</reference>
<feature type="domain" description="POTRA" evidence="10">
    <location>
        <begin position="110"/>
        <end position="187"/>
    </location>
</feature>
<sequence length="769" mass="86534" precursor="true">MRVVLGFVAKVSLALAFALAAPTLIVGVSPAVAQNQPFAEGEIIQEIRIDGTQRVDPATVLSYMQVQPGDPFDPFVVDESLKSIFDTGLFADVTLRREGDVLIVAVDENPMINRIAFEGNRRIENDTLQSEIELRPRVVYTQTRVQNDVQRMLDLYQRRGRFAASVEPKLIELDQNRVDLVFEIDEGPVTEIDSINFVGNENFSAGSLREVISTRESAWYRFLSSSDVYDPDRLAFDRELLRRHYLEEGYADFRVVSSVAELNLDRSAFIITFTVEEGERYRFGEIDLVSQLRGVDAEELRPLLRMSEGDWYDAIEVEDSVDDISEYLAERGYPFVDVNPRPQRDREERTIGITFEVSEGPRVYVERIDIEGNVRTVDSVIRREFRLVEGDAFNAARLRRSRERLENLTYFQTIDIEQEEGSAPDRTIVNVEVEEQSTGELSFGAGFSTSAGPLGQVELRERNLLGRGQEARIAFMMAGRGTEFDVGFTEPRFLGRELSAGIDAFHVTTEVDESGFDQRSTGAGTRLGYDLTEYTRQVLRYELERREIRDPDSNAPLQIRREEGVSYRSMVGQTMTWDRRDSILDPRTGFLVEFDTDVAGLGGDVRFARASTEGRYYLPLGDEDYTLVVGGSGGVMQGINQSTRISDRFMLGGQSFRGFEESGIGPREGRYALGGRYFVKGVTEFRFPLGLPEEFDVRGRLFADVGTLWGADGNTRNAVGNKPSIRVSVGPGVTWNSPLGLISVDLGYALRKESHDRTELLNFSIGTTF</sequence>
<dbReference type="InterPro" id="IPR039910">
    <property type="entry name" value="D15-like"/>
</dbReference>
<evidence type="ECO:0000313" key="11">
    <source>
        <dbReference type="EMBL" id="MDF2094754.1"/>
    </source>
</evidence>
<dbReference type="Gene3D" id="2.40.160.50">
    <property type="entry name" value="membrane protein fhac: a member of the omp85/tpsb transporter family"/>
    <property type="match status" value="1"/>
</dbReference>
<feature type="domain" description="POTRA" evidence="10">
    <location>
        <begin position="363"/>
        <end position="436"/>
    </location>
</feature>
<dbReference type="EMBL" id="JARHUD010000001">
    <property type="protein sequence ID" value="MDF2094754.1"/>
    <property type="molecule type" value="Genomic_DNA"/>
</dbReference>
<evidence type="ECO:0000256" key="2">
    <source>
        <dbReference type="ARBA" id="ARBA00022452"/>
    </source>
</evidence>
<keyword evidence="2 8" id="KW-1134">Transmembrane beta strand</keyword>
<dbReference type="PROSITE" id="PS51779">
    <property type="entry name" value="POTRA"/>
    <property type="match status" value="4"/>
</dbReference>
<evidence type="ECO:0000256" key="9">
    <source>
        <dbReference type="NCBIfam" id="TIGR03303"/>
    </source>
</evidence>
<dbReference type="InterPro" id="IPR010827">
    <property type="entry name" value="BamA/TamA_POTRA"/>
</dbReference>
<evidence type="ECO:0000256" key="8">
    <source>
        <dbReference type="HAMAP-Rule" id="MF_01430"/>
    </source>
</evidence>
<keyword evidence="12" id="KW-1185">Reference proteome</keyword>
<dbReference type="InterPro" id="IPR023707">
    <property type="entry name" value="OM_assembly_BamA"/>
</dbReference>
<comment type="function">
    <text evidence="8">Part of the outer membrane protein assembly complex, which is involved in assembly and insertion of beta-barrel proteins into the outer membrane.</text>
</comment>
<name>A0ABT5YIQ1_9PROT</name>
<keyword evidence="4 8" id="KW-0732">Signal</keyword>
<dbReference type="Proteomes" id="UP001215503">
    <property type="component" value="Unassembled WGS sequence"/>
</dbReference>
<protein>
    <recommendedName>
        <fullName evidence="8 9">Outer membrane protein assembly factor BamA</fullName>
    </recommendedName>
</protein>
<keyword evidence="5 8" id="KW-0677">Repeat</keyword>
<dbReference type="PANTHER" id="PTHR12815">
    <property type="entry name" value="SORTING AND ASSEMBLY MACHINERY SAMM50 PROTEIN FAMILY MEMBER"/>
    <property type="match status" value="1"/>
</dbReference>
<dbReference type="NCBIfam" id="TIGR03303">
    <property type="entry name" value="OM_YaeT"/>
    <property type="match status" value="1"/>
</dbReference>
<dbReference type="InterPro" id="IPR034746">
    <property type="entry name" value="POTRA"/>
</dbReference>
<evidence type="ECO:0000256" key="3">
    <source>
        <dbReference type="ARBA" id="ARBA00022692"/>
    </source>
</evidence>
<evidence type="ECO:0000259" key="10">
    <source>
        <dbReference type="PROSITE" id="PS51779"/>
    </source>
</evidence>
<evidence type="ECO:0000256" key="6">
    <source>
        <dbReference type="ARBA" id="ARBA00023136"/>
    </source>
</evidence>
<organism evidence="11 12">
    <name type="scientific">Aquibaculum arenosum</name>
    <dbReference type="NCBI Taxonomy" id="3032591"/>
    <lineage>
        <taxon>Bacteria</taxon>
        <taxon>Pseudomonadati</taxon>
        <taxon>Pseudomonadota</taxon>
        <taxon>Alphaproteobacteria</taxon>
        <taxon>Rhodospirillales</taxon>
        <taxon>Rhodovibrionaceae</taxon>
        <taxon>Aquibaculum</taxon>
    </lineage>
</organism>
<feature type="signal peptide" evidence="8">
    <location>
        <begin position="1"/>
        <end position="20"/>
    </location>
</feature>
<dbReference type="InterPro" id="IPR000184">
    <property type="entry name" value="Bac_surfAg_D15"/>
</dbReference>
<gene>
    <name evidence="8 11" type="primary">bamA</name>
    <name evidence="11" type="ORF">P2G67_02045</name>
</gene>
<comment type="subunit">
    <text evidence="8">Part of the Bam complex.</text>
</comment>
<dbReference type="RefSeq" id="WP_275819515.1">
    <property type="nucleotide sequence ID" value="NZ_JARHUD010000001.1"/>
</dbReference>
<keyword evidence="7 8" id="KW-0998">Cell outer membrane</keyword>
<evidence type="ECO:0000313" key="12">
    <source>
        <dbReference type="Proteomes" id="UP001215503"/>
    </source>
</evidence>
<proteinExistence type="inferred from homology"/>
<dbReference type="HAMAP" id="MF_01430">
    <property type="entry name" value="OM_assembly_BamA"/>
    <property type="match status" value="1"/>
</dbReference>
<dbReference type="PIRSF" id="PIRSF006076">
    <property type="entry name" value="OM_assembly_OMP85"/>
    <property type="match status" value="1"/>
</dbReference>
<feature type="domain" description="POTRA" evidence="10">
    <location>
        <begin position="42"/>
        <end position="109"/>
    </location>
</feature>
<evidence type="ECO:0000256" key="4">
    <source>
        <dbReference type="ARBA" id="ARBA00022729"/>
    </source>
</evidence>
<comment type="similarity">
    <text evidence="8">Belongs to the BamA family.</text>
</comment>